<evidence type="ECO:0000313" key="2">
    <source>
        <dbReference type="Proteomes" id="UP000649799"/>
    </source>
</evidence>
<sequence>MKHSHFKSLILLGLILGIVRLQAQNLPAYSKKVHLDHSFVQEFSVKYLVGDEEKGFKKAFADRNGTVQVLSENGLLRTHAGAFLYPGKLIQDRTYLPMKDKAIKNITLVDEQFVYLDDKAVFSNAWAGSLYLPHQLPEARLFAQGDGFNFLVSDGKQLHLIGEEGLLWKGSVNGSAILDIKYDNVRKVFYLLSSESVRSFNLDKRSIETLTSGNEFTCFELRSGKELLAIGTQDGFFEWDLTEGRVVGEKNKALPWPELTEITEINGMLWFGSQMGAFMLREDGKFNYYFGKRWLPGEKVIHISQKNENEVLIMTDQGIGKLVFDTFTLEEKAAYYDQQVRQRHIRHGFNASLVGMEEGNVNSGRLGDSDNDGLWTSMYLGGEAFRYAVTGSAAALQNVRESLDAMERLYTINPVAGFPSRSYERSGYIERLSDPERWQHATDPEWDWKATTSSDEAIGHVFVFGVIAELVEDEAIRAKAVRLLDELMEHIVENDWYLIDYDGQPTTWGRWNPEYVNGFPTMVGDRKLNSSNIVAMLQTAYHFTGKELYKQKAFELMENHGYLENLMRPMEGIGKAQEGSDEWAAMLSESWNHSDDEMYFLGYWGLYRYAFNEELKEKYKIAIMDHWEAERPEKEGLWNIFSAMVSPENFDLEEAIWYLQEYPLDLINWTVKNSHRKDIELMEENFRRQSTREVLPPDELQIRRHNANRFGLDGGRNGTQENSAGDIWLLPYWMGRYLDVISSPVNE</sequence>
<name>A0ABX0HB44_9BACT</name>
<dbReference type="RefSeq" id="WP_166150104.1">
    <property type="nucleotide sequence ID" value="NZ_JAANYN010000010.1"/>
</dbReference>
<comment type="caution">
    <text evidence="1">The sequence shown here is derived from an EMBL/GenBank/DDBJ whole genome shotgun (WGS) entry which is preliminary data.</text>
</comment>
<protein>
    <submittedName>
        <fullName evidence="1">Uncharacterized protein</fullName>
    </submittedName>
</protein>
<gene>
    <name evidence="1" type="ORF">G9Q97_19895</name>
</gene>
<proteinExistence type="predicted"/>
<accession>A0ABX0HB44</accession>
<evidence type="ECO:0000313" key="1">
    <source>
        <dbReference type="EMBL" id="NHE59076.1"/>
    </source>
</evidence>
<dbReference type="Gene3D" id="2.130.10.10">
    <property type="entry name" value="YVTN repeat-like/Quinoprotein amine dehydrogenase"/>
    <property type="match status" value="1"/>
</dbReference>
<dbReference type="InterPro" id="IPR015943">
    <property type="entry name" value="WD40/YVTN_repeat-like_dom_sf"/>
</dbReference>
<dbReference type="EMBL" id="JAANYN010000010">
    <property type="protein sequence ID" value="NHE59076.1"/>
    <property type="molecule type" value="Genomic_DNA"/>
</dbReference>
<reference evidence="1 2" key="1">
    <citation type="submission" date="2020-03" db="EMBL/GenBank/DDBJ databases">
        <title>Cyclobacterium plantarum sp. nov., a marine bacterium isolated from a coastal-marine wetland.</title>
        <authorList>
            <person name="Sanchez-Porro C."/>
            <person name="Ventosa A."/>
            <person name="Amoozegar M."/>
        </authorList>
    </citation>
    <scope>NUCLEOTIDE SEQUENCE [LARGE SCALE GENOMIC DNA]</scope>
    <source>
        <strain evidence="1 2">GBPx2</strain>
    </source>
</reference>
<keyword evidence="2" id="KW-1185">Reference proteome</keyword>
<dbReference type="Proteomes" id="UP000649799">
    <property type="component" value="Unassembled WGS sequence"/>
</dbReference>
<organism evidence="1 2">
    <name type="scientific">Cyclobacterium plantarum</name>
    <dbReference type="NCBI Taxonomy" id="2716263"/>
    <lineage>
        <taxon>Bacteria</taxon>
        <taxon>Pseudomonadati</taxon>
        <taxon>Bacteroidota</taxon>
        <taxon>Cytophagia</taxon>
        <taxon>Cytophagales</taxon>
        <taxon>Cyclobacteriaceae</taxon>
        <taxon>Cyclobacterium</taxon>
    </lineage>
</organism>